<accession>A0A2K3N577</accession>
<feature type="region of interest" description="Disordered" evidence="1">
    <location>
        <begin position="31"/>
        <end position="50"/>
    </location>
</feature>
<name>A0A2K3N577_TRIPR</name>
<dbReference type="EMBL" id="ASHM01016367">
    <property type="protein sequence ID" value="PNX98176.1"/>
    <property type="molecule type" value="Genomic_DNA"/>
</dbReference>
<reference evidence="2 3" key="1">
    <citation type="journal article" date="2014" name="Am. J. Bot.">
        <title>Genome assembly and annotation for red clover (Trifolium pratense; Fabaceae).</title>
        <authorList>
            <person name="Istvanek J."/>
            <person name="Jaros M."/>
            <person name="Krenek A."/>
            <person name="Repkova J."/>
        </authorList>
    </citation>
    <scope>NUCLEOTIDE SEQUENCE [LARGE SCALE GENOMIC DNA]</scope>
    <source>
        <strain evidence="3">cv. Tatra</strain>
        <tissue evidence="2">Young leaves</tissue>
    </source>
</reference>
<organism evidence="2 3">
    <name type="scientific">Trifolium pratense</name>
    <name type="common">Red clover</name>
    <dbReference type="NCBI Taxonomy" id="57577"/>
    <lineage>
        <taxon>Eukaryota</taxon>
        <taxon>Viridiplantae</taxon>
        <taxon>Streptophyta</taxon>
        <taxon>Embryophyta</taxon>
        <taxon>Tracheophyta</taxon>
        <taxon>Spermatophyta</taxon>
        <taxon>Magnoliopsida</taxon>
        <taxon>eudicotyledons</taxon>
        <taxon>Gunneridae</taxon>
        <taxon>Pentapetalae</taxon>
        <taxon>rosids</taxon>
        <taxon>fabids</taxon>
        <taxon>Fabales</taxon>
        <taxon>Fabaceae</taxon>
        <taxon>Papilionoideae</taxon>
        <taxon>50 kb inversion clade</taxon>
        <taxon>NPAAA clade</taxon>
        <taxon>Hologalegina</taxon>
        <taxon>IRL clade</taxon>
        <taxon>Trifolieae</taxon>
        <taxon>Trifolium</taxon>
    </lineage>
</organism>
<comment type="caution">
    <text evidence="2">The sequence shown here is derived from an EMBL/GenBank/DDBJ whole genome shotgun (WGS) entry which is preliminary data.</text>
</comment>
<sequence length="125" mass="14048">MQKISEVSTVLESKEETQVETLKPKAIAKLSNKTQKSKEDNECEIDRSINTEQLLPKDNVVETVDANISKKKEHVQDSDLESTKDKPDEKPSKRTPQTLGQSGHIGDERKYTLLSGGKTTDYFLV</sequence>
<protein>
    <submittedName>
        <fullName evidence="2">Uncharacterized protein</fullName>
    </submittedName>
</protein>
<proteinExistence type="predicted"/>
<feature type="compositionally biased region" description="Basic and acidic residues" evidence="1">
    <location>
        <begin position="36"/>
        <end position="49"/>
    </location>
</feature>
<evidence type="ECO:0000313" key="3">
    <source>
        <dbReference type="Proteomes" id="UP000236291"/>
    </source>
</evidence>
<evidence type="ECO:0000313" key="2">
    <source>
        <dbReference type="EMBL" id="PNX98176.1"/>
    </source>
</evidence>
<reference evidence="2 3" key="2">
    <citation type="journal article" date="2017" name="Front. Plant Sci.">
        <title>Gene Classification and Mining of Molecular Markers Useful in Red Clover (Trifolium pratense) Breeding.</title>
        <authorList>
            <person name="Istvanek J."/>
            <person name="Dluhosova J."/>
            <person name="Dluhos P."/>
            <person name="Patkova L."/>
            <person name="Nedelnik J."/>
            <person name="Repkova J."/>
        </authorList>
    </citation>
    <scope>NUCLEOTIDE SEQUENCE [LARGE SCALE GENOMIC DNA]</scope>
    <source>
        <strain evidence="3">cv. Tatra</strain>
        <tissue evidence="2">Young leaves</tissue>
    </source>
</reference>
<feature type="compositionally biased region" description="Basic and acidic residues" evidence="1">
    <location>
        <begin position="68"/>
        <end position="92"/>
    </location>
</feature>
<feature type="region of interest" description="Disordered" evidence="1">
    <location>
        <begin position="67"/>
        <end position="112"/>
    </location>
</feature>
<feature type="compositionally biased region" description="Polar residues" evidence="1">
    <location>
        <begin position="1"/>
        <end position="11"/>
    </location>
</feature>
<gene>
    <name evidence="2" type="ORF">L195_g021418</name>
</gene>
<dbReference type="Proteomes" id="UP000236291">
    <property type="component" value="Unassembled WGS sequence"/>
</dbReference>
<evidence type="ECO:0000256" key="1">
    <source>
        <dbReference type="SAM" id="MobiDB-lite"/>
    </source>
</evidence>
<dbReference type="AlphaFoldDB" id="A0A2K3N577"/>
<feature type="region of interest" description="Disordered" evidence="1">
    <location>
        <begin position="1"/>
        <end position="20"/>
    </location>
</feature>